<sequence>MPGLFSVVPPQCAVCEHCEALCTTNRIEEEVSVVKLPTTFSVYESGLSTRSKLSLVDSHFSSTTTPSCGLDVDEAGRGGGARSIVACSSSVEVLRLDIVVCVISTLVTVFRSISFVGYYTDVGWGPAGSLPPLQDVPRSRRSLWHA</sequence>
<evidence type="ECO:0000313" key="2">
    <source>
        <dbReference type="Proteomes" id="UP001519460"/>
    </source>
</evidence>
<organism evidence="1 2">
    <name type="scientific">Batillaria attramentaria</name>
    <dbReference type="NCBI Taxonomy" id="370345"/>
    <lineage>
        <taxon>Eukaryota</taxon>
        <taxon>Metazoa</taxon>
        <taxon>Spiralia</taxon>
        <taxon>Lophotrochozoa</taxon>
        <taxon>Mollusca</taxon>
        <taxon>Gastropoda</taxon>
        <taxon>Caenogastropoda</taxon>
        <taxon>Sorbeoconcha</taxon>
        <taxon>Cerithioidea</taxon>
        <taxon>Batillariidae</taxon>
        <taxon>Batillaria</taxon>
    </lineage>
</organism>
<keyword evidence="2" id="KW-1185">Reference proteome</keyword>
<gene>
    <name evidence="1" type="ORF">BaRGS_00002806</name>
</gene>
<name>A0ABD0M2P8_9CAEN</name>
<proteinExistence type="predicted"/>
<evidence type="ECO:0000313" key="1">
    <source>
        <dbReference type="EMBL" id="KAK7506084.1"/>
    </source>
</evidence>
<dbReference type="EMBL" id="JACVVK020000008">
    <property type="protein sequence ID" value="KAK7506084.1"/>
    <property type="molecule type" value="Genomic_DNA"/>
</dbReference>
<reference evidence="1 2" key="1">
    <citation type="journal article" date="2023" name="Sci. Data">
        <title>Genome assembly of the Korean intertidal mud-creeper Batillaria attramentaria.</title>
        <authorList>
            <person name="Patra A.K."/>
            <person name="Ho P.T."/>
            <person name="Jun S."/>
            <person name="Lee S.J."/>
            <person name="Kim Y."/>
            <person name="Won Y.J."/>
        </authorList>
    </citation>
    <scope>NUCLEOTIDE SEQUENCE [LARGE SCALE GENOMIC DNA]</scope>
    <source>
        <strain evidence="1">Wonlab-2016</strain>
    </source>
</reference>
<dbReference type="Proteomes" id="UP001519460">
    <property type="component" value="Unassembled WGS sequence"/>
</dbReference>
<accession>A0ABD0M2P8</accession>
<comment type="caution">
    <text evidence="1">The sequence shown here is derived from an EMBL/GenBank/DDBJ whole genome shotgun (WGS) entry which is preliminary data.</text>
</comment>
<protein>
    <submittedName>
        <fullName evidence="1">Uncharacterized protein</fullName>
    </submittedName>
</protein>
<dbReference type="AlphaFoldDB" id="A0ABD0M2P8"/>